<dbReference type="PIRSF" id="PIRSF038471">
    <property type="entry name" value="MreC"/>
    <property type="match status" value="1"/>
</dbReference>
<dbReference type="AlphaFoldDB" id="A0A381SD63"/>
<dbReference type="GO" id="GO:0008360">
    <property type="term" value="P:regulation of cell shape"/>
    <property type="evidence" value="ECO:0007669"/>
    <property type="project" value="UniProtKB-KW"/>
</dbReference>
<proteinExistence type="inferred from homology"/>
<dbReference type="Gene3D" id="2.40.10.340">
    <property type="entry name" value="Rod shape-determining protein MreC, domain 1"/>
    <property type="match status" value="1"/>
</dbReference>
<evidence type="ECO:0000256" key="3">
    <source>
        <dbReference type="ARBA" id="ARBA00022960"/>
    </source>
</evidence>
<sequence length="286" mass="31929">MPLSGEATTTRSRGQYSASKLLVSLILSFGLMYLDHKDQYLNKVRSYISATTYPIYVVTNAPKNIFLNLRETVGQKEKIILENQRLKTENIALSSKIQQIYKLEKENKRLHDLLDSKPKTEDIFVLAEIVAENPDPFKHRIIINKGSKENVHVKQTVADSRGIIGHVIRDQIFGSEVLLITDPEHAIPIEVARTGLRSIALGIGSYEEIQLSYLAVNTDIQAGDILLTSGLGGQYPVGYPVAIIDKVSAQKGESFLEVRAKPFAKLRNINEVWVIQRAADGAIDFE</sequence>
<dbReference type="InterPro" id="IPR042177">
    <property type="entry name" value="Cell/Rod_1"/>
</dbReference>
<dbReference type="PANTHER" id="PTHR34138:SF1">
    <property type="entry name" value="CELL SHAPE-DETERMINING PROTEIN MREC"/>
    <property type="match status" value="1"/>
</dbReference>
<accession>A0A381SD63</accession>
<dbReference type="GO" id="GO:0005886">
    <property type="term" value="C:plasma membrane"/>
    <property type="evidence" value="ECO:0007669"/>
    <property type="project" value="TreeGrafter"/>
</dbReference>
<evidence type="ECO:0000259" key="5">
    <source>
        <dbReference type="Pfam" id="PF04085"/>
    </source>
</evidence>
<evidence type="ECO:0000256" key="2">
    <source>
        <dbReference type="ARBA" id="ARBA00013855"/>
    </source>
</evidence>
<dbReference type="NCBIfam" id="TIGR00219">
    <property type="entry name" value="mreC"/>
    <property type="match status" value="1"/>
</dbReference>
<comment type="similarity">
    <text evidence="1">Belongs to the MreC family.</text>
</comment>
<dbReference type="InterPro" id="IPR042175">
    <property type="entry name" value="Cell/Rod_MreC_2"/>
</dbReference>
<evidence type="ECO:0000256" key="1">
    <source>
        <dbReference type="ARBA" id="ARBA00009369"/>
    </source>
</evidence>
<gene>
    <name evidence="6" type="ORF">METZ01_LOCUS54278</name>
</gene>
<dbReference type="EMBL" id="UINC01002902">
    <property type="protein sequence ID" value="SVA01424.1"/>
    <property type="molecule type" value="Genomic_DNA"/>
</dbReference>
<feature type="domain" description="Rod shape-determining protein MreC beta-barrel core" evidence="5">
    <location>
        <begin position="129"/>
        <end position="276"/>
    </location>
</feature>
<protein>
    <recommendedName>
        <fullName evidence="2">Cell shape-determining protein MreC</fullName>
    </recommendedName>
    <alternativeName>
        <fullName evidence="4">Cell shape protein MreC</fullName>
    </alternativeName>
</protein>
<dbReference type="Gene3D" id="2.40.10.350">
    <property type="entry name" value="Rod shape-determining protein MreC, domain 2"/>
    <property type="match status" value="1"/>
</dbReference>
<keyword evidence="3" id="KW-0133">Cell shape</keyword>
<organism evidence="6">
    <name type="scientific">marine metagenome</name>
    <dbReference type="NCBI Taxonomy" id="408172"/>
    <lineage>
        <taxon>unclassified sequences</taxon>
        <taxon>metagenomes</taxon>
        <taxon>ecological metagenomes</taxon>
    </lineage>
</organism>
<dbReference type="InterPro" id="IPR055342">
    <property type="entry name" value="MreC_beta-barrel_core"/>
</dbReference>
<dbReference type="PANTHER" id="PTHR34138">
    <property type="entry name" value="CELL SHAPE-DETERMINING PROTEIN MREC"/>
    <property type="match status" value="1"/>
</dbReference>
<reference evidence="6" key="1">
    <citation type="submission" date="2018-05" db="EMBL/GenBank/DDBJ databases">
        <authorList>
            <person name="Lanie J.A."/>
            <person name="Ng W.-L."/>
            <person name="Kazmierczak K.M."/>
            <person name="Andrzejewski T.M."/>
            <person name="Davidsen T.M."/>
            <person name="Wayne K.J."/>
            <person name="Tettelin H."/>
            <person name="Glass J.I."/>
            <person name="Rusch D."/>
            <person name="Podicherti R."/>
            <person name="Tsui H.-C.T."/>
            <person name="Winkler M.E."/>
        </authorList>
    </citation>
    <scope>NUCLEOTIDE SEQUENCE</scope>
</reference>
<evidence type="ECO:0000313" key="6">
    <source>
        <dbReference type="EMBL" id="SVA01424.1"/>
    </source>
</evidence>
<dbReference type="Pfam" id="PF04085">
    <property type="entry name" value="MreC"/>
    <property type="match status" value="1"/>
</dbReference>
<evidence type="ECO:0000256" key="4">
    <source>
        <dbReference type="ARBA" id="ARBA00032089"/>
    </source>
</evidence>
<dbReference type="InterPro" id="IPR007221">
    <property type="entry name" value="MreC"/>
</dbReference>
<name>A0A381SD63_9ZZZZ</name>